<accession>A0A0V1LI15</accession>
<protein>
    <submittedName>
        <fullName evidence="1">Uncharacterized protein</fullName>
    </submittedName>
</protein>
<organism evidence="1 2">
    <name type="scientific">Trichinella nativa</name>
    <dbReference type="NCBI Taxonomy" id="6335"/>
    <lineage>
        <taxon>Eukaryota</taxon>
        <taxon>Metazoa</taxon>
        <taxon>Ecdysozoa</taxon>
        <taxon>Nematoda</taxon>
        <taxon>Enoplea</taxon>
        <taxon>Dorylaimia</taxon>
        <taxon>Trichinellida</taxon>
        <taxon>Trichinellidae</taxon>
        <taxon>Trichinella</taxon>
    </lineage>
</organism>
<dbReference type="OrthoDB" id="10304797at2759"/>
<evidence type="ECO:0000313" key="2">
    <source>
        <dbReference type="Proteomes" id="UP000054721"/>
    </source>
</evidence>
<dbReference type="EMBL" id="JYDW01000053">
    <property type="protein sequence ID" value="KRZ58702.1"/>
    <property type="molecule type" value="Genomic_DNA"/>
</dbReference>
<comment type="caution">
    <text evidence="1">The sequence shown here is derived from an EMBL/GenBank/DDBJ whole genome shotgun (WGS) entry which is preliminary data.</text>
</comment>
<dbReference type="AlphaFoldDB" id="A0A0V1LI15"/>
<gene>
    <name evidence="1" type="ORF">T02_10494</name>
</gene>
<sequence length="205" mass="22534">MDFGKRSSSNNNSVALASIEQHADGVLTVSEWVARSSVHASTRLGQTEMSKCFTDWRQKRKVNSVDHRRGQRKENDGYPVHKADRSSACEIVECYYLLLVVVVVVGATEISRLAYQLTNCSRVNGNAQATCSSHGGQKLIAPVAANQNPLRIKEKIRRHLPCWFGSMDIDPSMNTDDNPLIGDTWLGDLGVDATVAPKRPGVKSP</sequence>
<keyword evidence="2" id="KW-1185">Reference proteome</keyword>
<name>A0A0V1LI15_9BILA</name>
<dbReference type="Proteomes" id="UP000054721">
    <property type="component" value="Unassembled WGS sequence"/>
</dbReference>
<reference evidence="1 2" key="1">
    <citation type="submission" date="2015-05" db="EMBL/GenBank/DDBJ databases">
        <title>Evolution of Trichinella species and genotypes.</title>
        <authorList>
            <person name="Korhonen P.K."/>
            <person name="Edoardo P."/>
            <person name="Giuseppe L.R."/>
            <person name="Gasser R.B."/>
        </authorList>
    </citation>
    <scope>NUCLEOTIDE SEQUENCE [LARGE SCALE GENOMIC DNA]</scope>
    <source>
        <strain evidence="1">ISS10</strain>
    </source>
</reference>
<proteinExistence type="predicted"/>
<evidence type="ECO:0000313" key="1">
    <source>
        <dbReference type="EMBL" id="KRZ58702.1"/>
    </source>
</evidence>